<sequence>MKLGVALVSLLSVVLTSPVPVSEGVLRARGGGDSSTIGVPVKTLVDDINKSIGTQLNARQVQELALIVDYTLGLGENANGAASGALPSKPNLSPAEILANARKALSAAENTYMKYPNKITEAAYLNALNAIETLW</sequence>
<feature type="signal peptide" evidence="1">
    <location>
        <begin position="1"/>
        <end position="16"/>
    </location>
</feature>
<dbReference type="OrthoDB" id="3439419at2759"/>
<evidence type="ECO:0008006" key="3">
    <source>
        <dbReference type="Google" id="ProtNLM"/>
    </source>
</evidence>
<gene>
    <name evidence="2" type="ORF">VC83_02850</name>
</gene>
<feature type="chain" id="PRO_5008056485" description="Secreted protein" evidence="1">
    <location>
        <begin position="17"/>
        <end position="135"/>
    </location>
</feature>
<dbReference type="AlphaFoldDB" id="A0A177AE66"/>
<accession>A0A177AE66</accession>
<evidence type="ECO:0000313" key="2">
    <source>
        <dbReference type="EMBL" id="OAF60100.1"/>
    </source>
</evidence>
<proteinExistence type="predicted"/>
<protein>
    <recommendedName>
        <fullName evidence="3">Secreted protein</fullName>
    </recommendedName>
</protein>
<keyword evidence="1" id="KW-0732">Signal</keyword>
<organism evidence="2">
    <name type="scientific">Pseudogymnoascus destructans</name>
    <dbReference type="NCBI Taxonomy" id="655981"/>
    <lineage>
        <taxon>Eukaryota</taxon>
        <taxon>Fungi</taxon>
        <taxon>Dikarya</taxon>
        <taxon>Ascomycota</taxon>
        <taxon>Pezizomycotina</taxon>
        <taxon>Leotiomycetes</taxon>
        <taxon>Thelebolales</taxon>
        <taxon>Thelebolaceae</taxon>
        <taxon>Pseudogymnoascus</taxon>
    </lineage>
</organism>
<dbReference type="RefSeq" id="XP_024325382.1">
    <property type="nucleotide sequence ID" value="XM_024466504.1"/>
</dbReference>
<dbReference type="GeneID" id="36285928"/>
<dbReference type="EMBL" id="KV441392">
    <property type="protein sequence ID" value="OAF60100.1"/>
    <property type="molecule type" value="Genomic_DNA"/>
</dbReference>
<evidence type="ECO:0000256" key="1">
    <source>
        <dbReference type="SAM" id="SignalP"/>
    </source>
</evidence>
<dbReference type="Proteomes" id="UP000077154">
    <property type="component" value="Unassembled WGS sequence"/>
</dbReference>
<name>A0A177AE66_9PEZI</name>
<reference evidence="2" key="1">
    <citation type="submission" date="2016-03" db="EMBL/GenBank/DDBJ databases">
        <title>Updated assembly of Pseudogymnoascus destructans, the fungus causing white-nose syndrome of bats.</title>
        <authorList>
            <person name="Palmer J.M."/>
            <person name="Drees K.P."/>
            <person name="Foster J.T."/>
            <person name="Lindner D.L."/>
        </authorList>
    </citation>
    <scope>NUCLEOTIDE SEQUENCE [LARGE SCALE GENOMIC DNA]</scope>
    <source>
        <strain evidence="2">20631-21</strain>
    </source>
</reference>